<evidence type="ECO:0008006" key="3">
    <source>
        <dbReference type="Google" id="ProtNLM"/>
    </source>
</evidence>
<reference evidence="1" key="2">
    <citation type="submission" date="2021-04" db="EMBL/GenBank/DDBJ databases">
        <title>Isolation and characterization of a novel species of the genus Sulfurimonas.</title>
        <authorList>
            <person name="Fukui M."/>
        </authorList>
    </citation>
    <scope>NUCLEOTIDE SEQUENCE</scope>
    <source>
        <strain evidence="1">H1576</strain>
    </source>
</reference>
<dbReference type="InterPro" id="IPR011250">
    <property type="entry name" value="OMP/PagP_B-barrel"/>
</dbReference>
<dbReference type="AlphaFoldDB" id="A0A975GDS6"/>
<dbReference type="KEGG" id="saqt:GJV85_11065"/>
<organism evidence="1 2">
    <name type="scientific">Sulfurimonas aquatica</name>
    <dbReference type="NCBI Taxonomy" id="2672570"/>
    <lineage>
        <taxon>Bacteria</taxon>
        <taxon>Pseudomonadati</taxon>
        <taxon>Campylobacterota</taxon>
        <taxon>Epsilonproteobacteria</taxon>
        <taxon>Campylobacterales</taxon>
        <taxon>Sulfurimonadaceae</taxon>
        <taxon>Sulfurimonas</taxon>
    </lineage>
</organism>
<dbReference type="SUPFAM" id="SSF56925">
    <property type="entry name" value="OMPA-like"/>
    <property type="match status" value="1"/>
</dbReference>
<reference evidence="1" key="1">
    <citation type="submission" date="2019-11" db="EMBL/GenBank/DDBJ databases">
        <authorList>
            <person name="Kojima H."/>
        </authorList>
    </citation>
    <scope>NUCLEOTIDE SEQUENCE</scope>
    <source>
        <strain evidence="1">H1576</strain>
    </source>
</reference>
<proteinExistence type="predicted"/>
<keyword evidence="2" id="KW-1185">Reference proteome</keyword>
<dbReference type="RefSeq" id="WP_207561435.1">
    <property type="nucleotide sequence ID" value="NZ_CP046072.1"/>
</dbReference>
<protein>
    <recommendedName>
        <fullName evidence="3">Outer membrane protein beta-barrel domain-containing protein</fullName>
    </recommendedName>
</protein>
<evidence type="ECO:0000313" key="2">
    <source>
        <dbReference type="Proteomes" id="UP000671852"/>
    </source>
</evidence>
<name>A0A975GDS6_9BACT</name>
<dbReference type="Proteomes" id="UP000671852">
    <property type="component" value="Chromosome"/>
</dbReference>
<sequence>MIRNSCIKIILTTVLFVTSGVAKDNRYTDNSKSLFAVEAGYNSLGTEYTDRNISPVVTTQSTSSLMSLGLKIGAQTDTYRVFLSAKYFSDTDNKFDYLTTYGVEGQYLIHTFSKADLFIGLNGGIANAKLILVQDGVSRTISDPYFGAEAGINFHVSGSFDFDIAGRYMGIDALNVISKREFTLSDMVGIYTSLTYKWKMD</sequence>
<gene>
    <name evidence="1" type="ORF">GJV85_11065</name>
</gene>
<accession>A0A975GDS6</accession>
<evidence type="ECO:0000313" key="1">
    <source>
        <dbReference type="EMBL" id="QSZ42624.1"/>
    </source>
</evidence>
<dbReference type="Gene3D" id="2.40.160.20">
    <property type="match status" value="1"/>
</dbReference>
<dbReference type="EMBL" id="CP046072">
    <property type="protein sequence ID" value="QSZ42624.1"/>
    <property type="molecule type" value="Genomic_DNA"/>
</dbReference>